<dbReference type="AlphaFoldDB" id="A0A835UV58"/>
<sequence length="302" mass="33780">MTSLIVLKAPDDTVFYSLYPSDLPSATSPQEDAVALRSLLLRLHSFINPCFPTTSGSMSPLFSTRPRPPLPAAFAAPPIPHLHGKTRFGDNLEDEWFVVFLLFEISRAFPPFPSAYGIPTHLFPSTPSLSAALEAVRNPETDTRASDSIQSVLKKKVCDYPDKVRTNMHRVVVRVPLPVAQVLKHEPCLISLAVEGFYNRDLDSMKHASRMDKFLRLNGTGGALEIVRISVQMTRIMYAQLVQQRFQAPRCYPMPGREEGSVVYKEAELGMKIACGFEMMYQERKTAGNEGKGSTWEAFRRA</sequence>
<reference evidence="1 2" key="1">
    <citation type="journal article" date="2020" name="Nat. Food">
        <title>A phased Vanilla planifolia genome enables genetic improvement of flavour and production.</title>
        <authorList>
            <person name="Hasing T."/>
            <person name="Tang H."/>
            <person name="Brym M."/>
            <person name="Khazi F."/>
            <person name="Huang T."/>
            <person name="Chambers A.H."/>
        </authorList>
    </citation>
    <scope>NUCLEOTIDE SEQUENCE [LARGE SCALE GENOMIC DNA]</scope>
    <source>
        <tissue evidence="1">Leaf</tissue>
    </source>
</reference>
<protein>
    <submittedName>
        <fullName evidence="1">Uncharacterized protein</fullName>
    </submittedName>
</protein>
<evidence type="ECO:0000313" key="2">
    <source>
        <dbReference type="Proteomes" id="UP000639772"/>
    </source>
</evidence>
<name>A0A835UV58_VANPL</name>
<dbReference type="GO" id="GO:0005634">
    <property type="term" value="C:nucleus"/>
    <property type="evidence" value="ECO:0007669"/>
    <property type="project" value="TreeGrafter"/>
</dbReference>
<gene>
    <name evidence="1" type="ORF">HPP92_014848</name>
</gene>
<dbReference type="PANTHER" id="PTHR13060">
    <property type="entry name" value="SGT1 PROTEIN HSGT1 SUPPRESSOR OF GCR2"/>
    <property type="match status" value="1"/>
</dbReference>
<dbReference type="EMBL" id="JADCNM010000007">
    <property type="protein sequence ID" value="KAG0475162.1"/>
    <property type="molecule type" value="Genomic_DNA"/>
</dbReference>
<dbReference type="Proteomes" id="UP000639772">
    <property type="component" value="Chromosome 7"/>
</dbReference>
<dbReference type="OrthoDB" id="27237at2759"/>
<evidence type="ECO:0000313" key="1">
    <source>
        <dbReference type="EMBL" id="KAG0475162.1"/>
    </source>
</evidence>
<dbReference type="Pfam" id="PF07093">
    <property type="entry name" value="SGT1"/>
    <property type="match status" value="2"/>
</dbReference>
<accession>A0A835UV58</accession>
<comment type="caution">
    <text evidence="1">The sequence shown here is derived from an EMBL/GenBank/DDBJ whole genome shotgun (WGS) entry which is preliminary data.</text>
</comment>
<proteinExistence type="predicted"/>
<dbReference type="PANTHER" id="PTHR13060:SF0">
    <property type="entry name" value="PROTEIN ECDYSONELESS HOMOLOG"/>
    <property type="match status" value="1"/>
</dbReference>
<dbReference type="InterPro" id="IPR010770">
    <property type="entry name" value="Ecd"/>
</dbReference>
<organism evidence="1 2">
    <name type="scientific">Vanilla planifolia</name>
    <name type="common">Vanilla</name>
    <dbReference type="NCBI Taxonomy" id="51239"/>
    <lineage>
        <taxon>Eukaryota</taxon>
        <taxon>Viridiplantae</taxon>
        <taxon>Streptophyta</taxon>
        <taxon>Embryophyta</taxon>
        <taxon>Tracheophyta</taxon>
        <taxon>Spermatophyta</taxon>
        <taxon>Magnoliopsida</taxon>
        <taxon>Liliopsida</taxon>
        <taxon>Asparagales</taxon>
        <taxon>Orchidaceae</taxon>
        <taxon>Vanilloideae</taxon>
        <taxon>Vanilleae</taxon>
        <taxon>Vanilla</taxon>
    </lineage>
</organism>